<feature type="chain" id="PRO_5046089875" description="Copper amine oxidase-like N-terminal domain-containing protein" evidence="2">
    <location>
        <begin position="20"/>
        <end position="241"/>
    </location>
</feature>
<dbReference type="InterPro" id="IPR029050">
    <property type="entry name" value="Immunoprotect_excell_Ig-like"/>
</dbReference>
<dbReference type="EMBL" id="WHNZ01000007">
    <property type="protein sequence ID" value="NOU98596.1"/>
    <property type="molecule type" value="Genomic_DNA"/>
</dbReference>
<evidence type="ECO:0000313" key="3">
    <source>
        <dbReference type="EMBL" id="NOU98596.1"/>
    </source>
</evidence>
<comment type="caution">
    <text evidence="3">The sequence shown here is derived from an EMBL/GenBank/DDBJ whole genome shotgun (WGS) entry which is preliminary data.</text>
</comment>
<gene>
    <name evidence="3" type="ORF">GC097_00960</name>
</gene>
<reference evidence="3 4" key="1">
    <citation type="submission" date="2019-10" db="EMBL/GenBank/DDBJ databases">
        <title>Description of Paenibacillus pedi sp. nov.</title>
        <authorList>
            <person name="Carlier A."/>
            <person name="Qi S."/>
        </authorList>
    </citation>
    <scope>NUCLEOTIDE SEQUENCE [LARGE SCALE GENOMIC DNA]</scope>
    <source>
        <strain evidence="3 4">LMG 31457</strain>
    </source>
</reference>
<dbReference type="Gene3D" id="2.60.40.1240">
    <property type="match status" value="1"/>
</dbReference>
<dbReference type="RefSeq" id="WP_171681479.1">
    <property type="nucleotide sequence ID" value="NZ_WHNZ01000007.1"/>
</dbReference>
<evidence type="ECO:0008006" key="5">
    <source>
        <dbReference type="Google" id="ProtNLM"/>
    </source>
</evidence>
<feature type="signal peptide" evidence="2">
    <location>
        <begin position="1"/>
        <end position="19"/>
    </location>
</feature>
<protein>
    <recommendedName>
        <fullName evidence="5">Copper amine oxidase-like N-terminal domain-containing protein</fullName>
    </recommendedName>
</protein>
<proteinExistence type="predicted"/>
<evidence type="ECO:0000313" key="4">
    <source>
        <dbReference type="Proteomes" id="UP000618579"/>
    </source>
</evidence>
<name>A0ABX1ZIE0_9BACL</name>
<organism evidence="3 4">
    <name type="scientific">Paenibacillus planticolens</name>
    <dbReference type="NCBI Taxonomy" id="2654976"/>
    <lineage>
        <taxon>Bacteria</taxon>
        <taxon>Bacillati</taxon>
        <taxon>Bacillota</taxon>
        <taxon>Bacilli</taxon>
        <taxon>Bacillales</taxon>
        <taxon>Paenibacillaceae</taxon>
        <taxon>Paenibacillus</taxon>
    </lineage>
</organism>
<evidence type="ECO:0000256" key="2">
    <source>
        <dbReference type="SAM" id="SignalP"/>
    </source>
</evidence>
<accession>A0ABX1ZIE0</accession>
<keyword evidence="1 2" id="KW-0732">Signal</keyword>
<evidence type="ECO:0000256" key="1">
    <source>
        <dbReference type="ARBA" id="ARBA00022729"/>
    </source>
</evidence>
<keyword evidence="4" id="KW-1185">Reference proteome</keyword>
<sequence>MRKKILLQLGLIALSIASAAAGAYASSEIKLYIYGKNVQANIKMIDGKGYVAVRDVAQWLGQRLEWDDSNREIHIGNLDASDNGKSLKTPAPIGSKVMFEKNTPFEFYQGDMHIVEVVRGPEAKKLMEEVKEYNKGYSGKNYDEPLEGMELLLAKITVKITTNSDNDEKVSIGFLNFRLVSSLGKNYESLLVISPRPAVDAYLSVGEENTGWVVLQVDVNDKAPIIEYKSYLADPIYMKTN</sequence>
<dbReference type="Proteomes" id="UP000618579">
    <property type="component" value="Unassembled WGS sequence"/>
</dbReference>